<dbReference type="EMBL" id="HBNS01009920">
    <property type="protein sequence ID" value="CAE4594013.1"/>
    <property type="molecule type" value="Transcribed_RNA"/>
</dbReference>
<organism evidence="4">
    <name type="scientific">Ditylum brightwellii</name>
    <dbReference type="NCBI Taxonomy" id="49249"/>
    <lineage>
        <taxon>Eukaryota</taxon>
        <taxon>Sar</taxon>
        <taxon>Stramenopiles</taxon>
        <taxon>Ochrophyta</taxon>
        <taxon>Bacillariophyta</taxon>
        <taxon>Mediophyceae</taxon>
        <taxon>Lithodesmiophycidae</taxon>
        <taxon>Lithodesmiales</taxon>
        <taxon>Lithodesmiaceae</taxon>
        <taxon>Ditylum</taxon>
    </lineage>
</organism>
<evidence type="ECO:0000256" key="1">
    <source>
        <dbReference type="SAM" id="MobiDB-lite"/>
    </source>
</evidence>
<evidence type="ECO:0000256" key="2">
    <source>
        <dbReference type="SAM" id="Phobius"/>
    </source>
</evidence>
<keyword evidence="3" id="KW-0732">Signal</keyword>
<feature type="signal peptide" evidence="3">
    <location>
        <begin position="1"/>
        <end position="20"/>
    </location>
</feature>
<keyword evidence="2" id="KW-1133">Transmembrane helix</keyword>
<reference evidence="4" key="1">
    <citation type="submission" date="2021-01" db="EMBL/GenBank/DDBJ databases">
        <authorList>
            <person name="Corre E."/>
            <person name="Pelletier E."/>
            <person name="Niang G."/>
            <person name="Scheremetjew M."/>
            <person name="Finn R."/>
            <person name="Kale V."/>
            <person name="Holt S."/>
            <person name="Cochrane G."/>
            <person name="Meng A."/>
            <person name="Brown T."/>
            <person name="Cohen L."/>
        </authorList>
    </citation>
    <scope>NUCLEOTIDE SEQUENCE</scope>
    <source>
        <strain evidence="4">GSO104</strain>
    </source>
</reference>
<evidence type="ECO:0000313" key="4">
    <source>
        <dbReference type="EMBL" id="CAE4594013.1"/>
    </source>
</evidence>
<feature type="compositionally biased region" description="Polar residues" evidence="1">
    <location>
        <begin position="104"/>
        <end position="121"/>
    </location>
</feature>
<protein>
    <submittedName>
        <fullName evidence="4">Uncharacterized protein</fullName>
    </submittedName>
</protein>
<gene>
    <name evidence="4" type="ORF">DBRI00130_LOCUS7993</name>
</gene>
<dbReference type="AlphaFoldDB" id="A0A7S4QWN4"/>
<evidence type="ECO:0000256" key="3">
    <source>
        <dbReference type="SAM" id="SignalP"/>
    </source>
</evidence>
<feature type="compositionally biased region" description="Polar residues" evidence="1">
    <location>
        <begin position="49"/>
        <end position="81"/>
    </location>
</feature>
<sequence length="474" mass="51566">MKRSKTIFPLLGSILSTAAAASSKQNVDELASTLNKRHLSSKSSKSSKAPTTMNPTASPTTASPVVNMPTMSPTMSPTKSITRCPKSSKSGKSAKSTKGPTAKSAKSTKGPTAMTAKSSKGYSNCTSVPYYHPTERSCENLINARDGTAQLECISANEDVVEDAIAFGLTADDGGLQVNVNYKTLDEMEDLTSFTDIEYNLVFSGLCEYLPSNDTEKGFDVLNDKVVQVLDFEEWKPLSQSYFDEDGVYSFKLSTFDEIVTFYFHHSKKDIAELGLSANRVKMDVEINNFPFERNDTFITLLAAVDSRTEIKAHYSNGVYYPTDVMAQTGLEDAPWGEFTWVKTATMNDSSETCPIVATSPPPADYTDPDDVHGEYAETRSASSQFKYKDTFVNGNSQLIAFSFINSSLAEKIYWDPEMGVRYPDEVISVAGSNGLVGGLRPLSDSLVASSAFSVYGTSLTAFLLLTANIVVLM</sequence>
<accession>A0A7S4QWN4</accession>
<feature type="transmembrane region" description="Helical" evidence="2">
    <location>
        <begin position="453"/>
        <end position="473"/>
    </location>
</feature>
<proteinExistence type="predicted"/>
<feature type="region of interest" description="Disordered" evidence="1">
    <location>
        <begin position="19"/>
        <end position="121"/>
    </location>
</feature>
<keyword evidence="2" id="KW-0472">Membrane</keyword>
<feature type="compositionally biased region" description="Low complexity" evidence="1">
    <location>
        <begin position="85"/>
        <end position="101"/>
    </location>
</feature>
<keyword evidence="2" id="KW-0812">Transmembrane</keyword>
<name>A0A7S4QWN4_9STRA</name>
<feature type="chain" id="PRO_5031403815" evidence="3">
    <location>
        <begin position="21"/>
        <end position="474"/>
    </location>
</feature>